<accession>A0A9Q9EI53</accession>
<dbReference type="PANTHER" id="PTHR16184:SF6">
    <property type="entry name" value="ELONGATOR COMPLEX PROTEIN 6"/>
    <property type="match status" value="1"/>
</dbReference>
<reference evidence="3" key="1">
    <citation type="submission" date="2022-06" db="EMBL/GenBank/DDBJ databases">
        <title>Complete genome sequences of two strains of the flax pathogen Septoria linicola.</title>
        <authorList>
            <person name="Lapalu N."/>
            <person name="Simon A."/>
            <person name="Demenou B."/>
            <person name="Paumier D."/>
            <person name="Guillot M.-P."/>
            <person name="Gout L."/>
            <person name="Valade R."/>
        </authorList>
    </citation>
    <scope>NUCLEOTIDE SEQUENCE</scope>
    <source>
        <strain evidence="3">SE15195</strain>
    </source>
</reference>
<dbReference type="GO" id="GO:0002098">
    <property type="term" value="P:tRNA wobble uridine modification"/>
    <property type="evidence" value="ECO:0007669"/>
    <property type="project" value="InterPro"/>
</dbReference>
<comment type="similarity">
    <text evidence="2">Belongs to the ELP6 family.</text>
</comment>
<dbReference type="CDD" id="cd19495">
    <property type="entry name" value="Elp6"/>
    <property type="match status" value="1"/>
</dbReference>
<name>A0A9Q9EI53_9PEZI</name>
<proteinExistence type="inferred from homology"/>
<dbReference type="InterPro" id="IPR027417">
    <property type="entry name" value="P-loop_NTPase"/>
</dbReference>
<dbReference type="AlphaFoldDB" id="A0A9Q9EI53"/>
<dbReference type="InterPro" id="IPR018627">
    <property type="entry name" value="ELP6"/>
</dbReference>
<dbReference type="Proteomes" id="UP001056384">
    <property type="component" value="Chromosome 3"/>
</dbReference>
<evidence type="ECO:0000313" key="4">
    <source>
        <dbReference type="Proteomes" id="UP001056384"/>
    </source>
</evidence>
<sequence>MTSKSLPSALEPYLRLPVETSLILLTSTLGCSVNWLVARFVGNALSPKTSEGDESPAVLLVSWMRDLNFWKNEIRRTTGVDLTKSTTTGHFAFVDCFSSPSPTSTVLSEAEKNIQQALAKFSTDQKVLLVLDNPDILLATASTTAQDLNTFVLNLRSHSQVHATYLSASADLPLVSATVTETRIPVEAETAAFVASQAHASRLLFSVRELETGAAKDVSGVLRITRGGDYYDLDDDEDEDSEAVKEAELLYLVQRDGNVKVFGRGADAS</sequence>
<dbReference type="OrthoDB" id="9995306at2759"/>
<organism evidence="3 4">
    <name type="scientific">Septoria linicola</name>
    <dbReference type="NCBI Taxonomy" id="215465"/>
    <lineage>
        <taxon>Eukaryota</taxon>
        <taxon>Fungi</taxon>
        <taxon>Dikarya</taxon>
        <taxon>Ascomycota</taxon>
        <taxon>Pezizomycotina</taxon>
        <taxon>Dothideomycetes</taxon>
        <taxon>Dothideomycetidae</taxon>
        <taxon>Mycosphaerellales</taxon>
        <taxon>Mycosphaerellaceae</taxon>
        <taxon>Septoria</taxon>
    </lineage>
</organism>
<comment type="pathway">
    <text evidence="1">tRNA modification; 5-methoxycarbonylmethyl-2-thiouridine-tRNA biosynthesis.</text>
</comment>
<dbReference type="PANTHER" id="PTHR16184">
    <property type="entry name" value="ELONGATOR COMPLEX PROTEIN 6"/>
    <property type="match status" value="1"/>
</dbReference>
<evidence type="ECO:0000313" key="3">
    <source>
        <dbReference type="EMBL" id="USW50657.1"/>
    </source>
</evidence>
<protein>
    <submittedName>
        <fullName evidence="3">Elongator complex protein</fullName>
    </submittedName>
</protein>
<dbReference type="PROSITE" id="PS51257">
    <property type="entry name" value="PROKAR_LIPOPROTEIN"/>
    <property type="match status" value="1"/>
</dbReference>
<gene>
    <name evidence="3" type="ORF">Slin15195_G039760</name>
</gene>
<dbReference type="GO" id="GO:0033588">
    <property type="term" value="C:elongator holoenzyme complex"/>
    <property type="evidence" value="ECO:0007669"/>
    <property type="project" value="InterPro"/>
</dbReference>
<dbReference type="Gene3D" id="3.40.50.300">
    <property type="entry name" value="P-loop containing nucleotide triphosphate hydrolases"/>
    <property type="match status" value="1"/>
</dbReference>
<dbReference type="EMBL" id="CP099420">
    <property type="protein sequence ID" value="USW50657.1"/>
    <property type="molecule type" value="Genomic_DNA"/>
</dbReference>
<evidence type="ECO:0000256" key="1">
    <source>
        <dbReference type="ARBA" id="ARBA00005043"/>
    </source>
</evidence>
<keyword evidence="4" id="KW-1185">Reference proteome</keyword>
<evidence type="ECO:0000256" key="2">
    <source>
        <dbReference type="ARBA" id="ARBA00008837"/>
    </source>
</evidence>